<comment type="subcellular location">
    <subcellularLocation>
        <location evidence="1">Secreted</location>
        <location evidence="1">Cell wall</location>
    </subcellularLocation>
</comment>
<dbReference type="EMBL" id="GL988046">
    <property type="protein sequence ID" value="EGS18373.1"/>
    <property type="molecule type" value="Genomic_DNA"/>
</dbReference>
<evidence type="ECO:0000313" key="11">
    <source>
        <dbReference type="EMBL" id="EGS18373.1"/>
    </source>
</evidence>
<feature type="chain" id="PRO_5003409171" evidence="9">
    <location>
        <begin position="19"/>
        <end position="313"/>
    </location>
</feature>
<proteinExistence type="inferred from homology"/>
<feature type="region of interest" description="Disordered" evidence="7">
    <location>
        <begin position="262"/>
        <end position="284"/>
    </location>
</feature>
<name>G0SEJ6_CHATD</name>
<dbReference type="Proteomes" id="UP000008066">
    <property type="component" value="Unassembled WGS sequence"/>
</dbReference>
<protein>
    <submittedName>
        <fullName evidence="11">Putative covalently-linked cell wall protein</fullName>
    </submittedName>
</protein>
<gene>
    <name evidence="11" type="ORF">CTHT_0063980</name>
</gene>
<dbReference type="GeneID" id="18260436"/>
<keyword evidence="3" id="KW-0964">Secreted</keyword>
<dbReference type="Pfam" id="PF22799">
    <property type="entry name" value="PIR1-like_C"/>
    <property type="match status" value="1"/>
</dbReference>
<evidence type="ECO:0000256" key="8">
    <source>
        <dbReference type="SAM" id="Phobius"/>
    </source>
</evidence>
<dbReference type="OMA" id="IGDGQPQ"/>
<evidence type="ECO:0000256" key="1">
    <source>
        <dbReference type="ARBA" id="ARBA00004191"/>
    </source>
</evidence>
<dbReference type="PROSITE" id="PS50256">
    <property type="entry name" value="PIR_REPEAT_2"/>
    <property type="match status" value="1"/>
</dbReference>
<dbReference type="eggNOG" id="ENOG502RKR1">
    <property type="taxonomic scope" value="Eukaryota"/>
</dbReference>
<evidence type="ECO:0000256" key="6">
    <source>
        <dbReference type="ARBA" id="ARBA00038219"/>
    </source>
</evidence>
<dbReference type="AlphaFoldDB" id="G0SEJ6"/>
<sequence>MKIQAFTLAACAVASVAAQGVTEPISPPGSVPVGCIPSIDGKFEITVVQITDAESRSAALMKRATCSGDGVLVSTLRDTVIKDAFNRTGYIASNFQFQFDNPPQAGAIYTAGFSFCPENSTLALGATTTFYQCRSGDFYNLYDRYWAPQCEPVDIIVIPCNDATENSGAPTQTVIGSATILTTIVIPLSDGQPQVITTDKVIPICQIDDGQIQGHTAPCTGPVATITATPLITQISDGQIQVTGIPATVTVPLVTQISDGQIQAPPATTTPVGPFQPTEAPPANENGAAPLVGGILVGALVAAIIGVALVLLA</sequence>
<keyword evidence="4 9" id="KW-0732">Signal</keyword>
<dbReference type="RefSeq" id="XP_006696704.1">
    <property type="nucleotide sequence ID" value="XM_006696641.1"/>
</dbReference>
<dbReference type="InterPro" id="IPR000420">
    <property type="entry name" value="Yeast_PIR_rpt"/>
</dbReference>
<evidence type="ECO:0000256" key="7">
    <source>
        <dbReference type="SAM" id="MobiDB-lite"/>
    </source>
</evidence>
<feature type="domain" description="Cell wall mannoprotein PIR1-like C-terminal" evidence="10">
    <location>
        <begin position="80"/>
        <end position="153"/>
    </location>
</feature>
<feature type="compositionally biased region" description="Polar residues" evidence="7">
    <location>
        <begin position="262"/>
        <end position="271"/>
    </location>
</feature>
<dbReference type="PANTHER" id="PTHR47254">
    <property type="entry name" value="CELL WALL MANNOPROTEIN CIS3-RELATED"/>
    <property type="match status" value="1"/>
</dbReference>
<keyword evidence="12" id="KW-1185">Reference proteome</keyword>
<dbReference type="InterPro" id="IPR051153">
    <property type="entry name" value="Yeast_CWMannoprotein_PIR"/>
</dbReference>
<keyword evidence="5" id="KW-0677">Repeat</keyword>
<dbReference type="InterPro" id="IPR054508">
    <property type="entry name" value="PIR1-like_C"/>
</dbReference>
<evidence type="ECO:0000256" key="3">
    <source>
        <dbReference type="ARBA" id="ARBA00022525"/>
    </source>
</evidence>
<dbReference type="GO" id="GO:0031505">
    <property type="term" value="P:fungal-type cell wall organization"/>
    <property type="evidence" value="ECO:0007669"/>
    <property type="project" value="UniProtKB-ARBA"/>
</dbReference>
<reference evidence="11 12" key="1">
    <citation type="journal article" date="2011" name="Cell">
        <title>Insight into structure and assembly of the nuclear pore complex by utilizing the genome of a eukaryotic thermophile.</title>
        <authorList>
            <person name="Amlacher S."/>
            <person name="Sarges P."/>
            <person name="Flemming D."/>
            <person name="van Noort V."/>
            <person name="Kunze R."/>
            <person name="Devos D.P."/>
            <person name="Arumugam M."/>
            <person name="Bork P."/>
            <person name="Hurt E."/>
        </authorList>
    </citation>
    <scope>NUCLEOTIDE SEQUENCE [LARGE SCALE GENOMIC DNA]</scope>
    <source>
        <strain evidence="12">DSM 1495 / CBS 144.50 / IMI 039719</strain>
    </source>
</reference>
<dbReference type="KEGG" id="cthr:CTHT_0063980"/>
<keyword evidence="8" id="KW-0472">Membrane</keyword>
<organism evidence="12">
    <name type="scientific">Chaetomium thermophilum (strain DSM 1495 / CBS 144.50 / IMI 039719)</name>
    <name type="common">Thermochaetoides thermophila</name>
    <dbReference type="NCBI Taxonomy" id="759272"/>
    <lineage>
        <taxon>Eukaryota</taxon>
        <taxon>Fungi</taxon>
        <taxon>Dikarya</taxon>
        <taxon>Ascomycota</taxon>
        <taxon>Pezizomycotina</taxon>
        <taxon>Sordariomycetes</taxon>
        <taxon>Sordariomycetidae</taxon>
        <taxon>Sordariales</taxon>
        <taxon>Chaetomiaceae</taxon>
        <taxon>Thermochaetoides</taxon>
    </lineage>
</organism>
<accession>G0SEJ6</accession>
<evidence type="ECO:0000259" key="10">
    <source>
        <dbReference type="Pfam" id="PF22799"/>
    </source>
</evidence>
<keyword evidence="2" id="KW-0134">Cell wall</keyword>
<evidence type="ECO:0000256" key="9">
    <source>
        <dbReference type="SAM" id="SignalP"/>
    </source>
</evidence>
<evidence type="ECO:0000256" key="4">
    <source>
        <dbReference type="ARBA" id="ARBA00022729"/>
    </source>
</evidence>
<feature type="signal peptide" evidence="9">
    <location>
        <begin position="1"/>
        <end position="18"/>
    </location>
</feature>
<dbReference type="HOGENOM" id="CLU_049782_0_0_1"/>
<comment type="similarity">
    <text evidence="6">Belongs to the PIR protein family.</text>
</comment>
<dbReference type="OrthoDB" id="5415592at2759"/>
<dbReference type="GO" id="GO:0005199">
    <property type="term" value="F:structural constituent of cell wall"/>
    <property type="evidence" value="ECO:0007669"/>
    <property type="project" value="InterPro"/>
</dbReference>
<dbReference type="PANTHER" id="PTHR47254:SF1">
    <property type="entry name" value="CELL WALL MANNOPROTEIN CIS3-RELATED"/>
    <property type="match status" value="1"/>
</dbReference>
<evidence type="ECO:0000313" key="12">
    <source>
        <dbReference type="Proteomes" id="UP000008066"/>
    </source>
</evidence>
<dbReference type="GO" id="GO:0009277">
    <property type="term" value="C:fungal-type cell wall"/>
    <property type="evidence" value="ECO:0007669"/>
    <property type="project" value="TreeGrafter"/>
</dbReference>
<feature type="transmembrane region" description="Helical" evidence="8">
    <location>
        <begin position="291"/>
        <end position="312"/>
    </location>
</feature>
<evidence type="ECO:0000256" key="2">
    <source>
        <dbReference type="ARBA" id="ARBA00022512"/>
    </source>
</evidence>
<evidence type="ECO:0000256" key="5">
    <source>
        <dbReference type="ARBA" id="ARBA00022737"/>
    </source>
</evidence>
<dbReference type="Pfam" id="PF00399">
    <property type="entry name" value="PIR"/>
    <property type="match status" value="1"/>
</dbReference>
<keyword evidence="8" id="KW-1133">Transmembrane helix</keyword>
<keyword evidence="8" id="KW-0812">Transmembrane</keyword>